<dbReference type="PROSITE" id="PS51352">
    <property type="entry name" value="THIOREDOXIN_2"/>
    <property type="match status" value="1"/>
</dbReference>
<gene>
    <name evidence="3" type="ORF">ESB00_05265</name>
</gene>
<evidence type="ECO:0000256" key="1">
    <source>
        <dbReference type="SAM" id="SignalP"/>
    </source>
</evidence>
<keyword evidence="4" id="KW-1185">Reference proteome</keyword>
<name>A0A4Q1C8S2_9BACT</name>
<dbReference type="RefSeq" id="WP_129046672.1">
    <property type="nucleotide sequence ID" value="NZ_SDHX01000001.1"/>
</dbReference>
<evidence type="ECO:0000313" key="3">
    <source>
        <dbReference type="EMBL" id="RXK55308.1"/>
    </source>
</evidence>
<accession>A0A4Q1C8S2</accession>
<dbReference type="EMBL" id="SDHX01000001">
    <property type="protein sequence ID" value="RXK55308.1"/>
    <property type="molecule type" value="Genomic_DNA"/>
</dbReference>
<dbReference type="InterPro" id="IPR013766">
    <property type="entry name" value="Thioredoxin_domain"/>
</dbReference>
<dbReference type="InterPro" id="IPR036249">
    <property type="entry name" value="Thioredoxin-like_sf"/>
</dbReference>
<dbReference type="OrthoDB" id="196836at2"/>
<protein>
    <submittedName>
        <fullName evidence="3">Thioredoxin</fullName>
    </submittedName>
</protein>
<organism evidence="3 4">
    <name type="scientific">Oleiharenicola lentus</name>
    <dbReference type="NCBI Taxonomy" id="2508720"/>
    <lineage>
        <taxon>Bacteria</taxon>
        <taxon>Pseudomonadati</taxon>
        <taxon>Verrucomicrobiota</taxon>
        <taxon>Opitutia</taxon>
        <taxon>Opitutales</taxon>
        <taxon>Opitutaceae</taxon>
        <taxon>Oleiharenicola</taxon>
    </lineage>
</organism>
<dbReference type="Gene3D" id="3.40.30.10">
    <property type="entry name" value="Glutaredoxin"/>
    <property type="match status" value="1"/>
</dbReference>
<evidence type="ECO:0000313" key="4">
    <source>
        <dbReference type="Proteomes" id="UP000290218"/>
    </source>
</evidence>
<dbReference type="Pfam" id="PF00085">
    <property type="entry name" value="Thioredoxin"/>
    <property type="match status" value="1"/>
</dbReference>
<dbReference type="SUPFAM" id="SSF52833">
    <property type="entry name" value="Thioredoxin-like"/>
    <property type="match status" value="1"/>
</dbReference>
<sequence>MKRLFTLLAVAGLFSSALIGATKSAEPLRIAQGETVQLSDYLVPGKTVIFDFTSKYCPPCRAYDEPLHKLHTTRDDLVVVKVDINRPGVTRIDWDSPVAQQFELRSIPQFKVYGPDGKLLAEDRISQQVRDAAARKLVDRWIAKLK</sequence>
<reference evidence="3 4" key="1">
    <citation type="submission" date="2019-01" db="EMBL/GenBank/DDBJ databases">
        <title>Lacunisphaera sp. strain TWA-58.</title>
        <authorList>
            <person name="Chen W.-M."/>
        </authorList>
    </citation>
    <scope>NUCLEOTIDE SEQUENCE [LARGE SCALE GENOMIC DNA]</scope>
    <source>
        <strain evidence="3 4">TWA-58</strain>
    </source>
</reference>
<feature type="domain" description="Thioredoxin" evidence="2">
    <location>
        <begin position="17"/>
        <end position="146"/>
    </location>
</feature>
<proteinExistence type="predicted"/>
<evidence type="ECO:0000259" key="2">
    <source>
        <dbReference type="PROSITE" id="PS51352"/>
    </source>
</evidence>
<dbReference type="Proteomes" id="UP000290218">
    <property type="component" value="Unassembled WGS sequence"/>
</dbReference>
<dbReference type="CDD" id="cd02947">
    <property type="entry name" value="TRX_family"/>
    <property type="match status" value="1"/>
</dbReference>
<feature type="chain" id="PRO_5020215825" evidence="1">
    <location>
        <begin position="21"/>
        <end position="146"/>
    </location>
</feature>
<keyword evidence="1" id="KW-0732">Signal</keyword>
<feature type="signal peptide" evidence="1">
    <location>
        <begin position="1"/>
        <end position="20"/>
    </location>
</feature>
<comment type="caution">
    <text evidence="3">The sequence shown here is derived from an EMBL/GenBank/DDBJ whole genome shotgun (WGS) entry which is preliminary data.</text>
</comment>
<dbReference type="AlphaFoldDB" id="A0A4Q1C8S2"/>